<organism evidence="3 4">
    <name type="scientific">Paenisporosarcina quisquiliarum</name>
    <dbReference type="NCBI Taxonomy" id="365346"/>
    <lineage>
        <taxon>Bacteria</taxon>
        <taxon>Bacillati</taxon>
        <taxon>Bacillota</taxon>
        <taxon>Bacilli</taxon>
        <taxon>Bacillales</taxon>
        <taxon>Caryophanaceae</taxon>
        <taxon>Paenisporosarcina</taxon>
    </lineage>
</organism>
<accession>A0A9X3RE22</accession>
<proteinExistence type="predicted"/>
<keyword evidence="1" id="KW-0472">Membrane</keyword>
<evidence type="ECO:0000313" key="4">
    <source>
        <dbReference type="Proteomes" id="UP001152173"/>
    </source>
</evidence>
<feature type="transmembrane region" description="Helical" evidence="1">
    <location>
        <begin position="337"/>
        <end position="355"/>
    </location>
</feature>
<feature type="domain" description="DUF2157" evidence="2">
    <location>
        <begin position="9"/>
        <end position="141"/>
    </location>
</feature>
<dbReference type="AlphaFoldDB" id="A0A9X3RE22"/>
<dbReference type="InterPro" id="IPR018677">
    <property type="entry name" value="DUF2157"/>
</dbReference>
<evidence type="ECO:0000313" key="3">
    <source>
        <dbReference type="EMBL" id="MCZ8537047.1"/>
    </source>
</evidence>
<evidence type="ECO:0000256" key="1">
    <source>
        <dbReference type="SAM" id="Phobius"/>
    </source>
</evidence>
<gene>
    <name evidence="3" type="ORF">M9R32_07645</name>
</gene>
<keyword evidence="4" id="KW-1185">Reference proteome</keyword>
<feature type="transmembrane region" description="Helical" evidence="1">
    <location>
        <begin position="188"/>
        <end position="207"/>
    </location>
</feature>
<keyword evidence="1" id="KW-0812">Transmembrane</keyword>
<reference evidence="3" key="1">
    <citation type="submission" date="2022-05" db="EMBL/GenBank/DDBJ databases">
        <authorList>
            <person name="Colautti A."/>
            <person name="Iacumin L."/>
        </authorList>
    </citation>
    <scope>NUCLEOTIDE SEQUENCE</scope>
    <source>
        <strain evidence="3">SK 55</strain>
    </source>
</reference>
<evidence type="ECO:0000259" key="2">
    <source>
        <dbReference type="Pfam" id="PF09925"/>
    </source>
</evidence>
<feature type="transmembrane region" description="Helical" evidence="1">
    <location>
        <begin position="292"/>
        <end position="325"/>
    </location>
</feature>
<feature type="transmembrane region" description="Helical" evidence="1">
    <location>
        <begin position="39"/>
        <end position="60"/>
    </location>
</feature>
<name>A0A9X3RE22_9BACL</name>
<dbReference type="Pfam" id="PF09925">
    <property type="entry name" value="DUF2157"/>
    <property type="match status" value="1"/>
</dbReference>
<feature type="transmembrane region" description="Helical" evidence="1">
    <location>
        <begin position="361"/>
        <end position="380"/>
    </location>
</feature>
<feature type="transmembrane region" description="Helical" evidence="1">
    <location>
        <begin position="212"/>
        <end position="229"/>
    </location>
</feature>
<feature type="transmembrane region" description="Helical" evidence="1">
    <location>
        <begin position="235"/>
        <end position="255"/>
    </location>
</feature>
<feature type="transmembrane region" description="Helical" evidence="1">
    <location>
        <begin position="95"/>
        <end position="118"/>
    </location>
</feature>
<feature type="transmembrane region" description="Helical" evidence="1">
    <location>
        <begin position="267"/>
        <end position="286"/>
    </location>
</feature>
<protein>
    <submittedName>
        <fullName evidence="3">DUF2157 domain-containing protein</fullName>
    </submittedName>
</protein>
<keyword evidence="1" id="KW-1133">Transmembrane helix</keyword>
<comment type="caution">
    <text evidence="3">The sequence shown here is derived from an EMBL/GenBank/DDBJ whole genome shotgun (WGS) entry which is preliminary data.</text>
</comment>
<feature type="transmembrane region" description="Helical" evidence="1">
    <location>
        <begin position="164"/>
        <end position="182"/>
    </location>
</feature>
<sequence length="389" mass="44380">MELKHKLHSWQDEGLIDESTVEKILAFESKQPKPLKLPLLMIIGLIFFSLAVFSFIAANWQEMPDVLRITLVLSVMWLFYILGHFSETKKIGHPILFRLIGLAMFAASIVVTVQTFHFSLFNSYLPWAIFIAALGHYWYWRQFPYAIVAFMFGLQVLFTSGENLGWFQWGAFLVVSVVWFYFSRTGISISFSWILLFGAGLALWPVVEYENVLWPIWTLFAVVAFTLSFPEKERIARPFYMIIGGLQLLVYLAVLGETQLSFIKMNVVESIALSIAGLVILGFYYIRFKKIAWISSLGLVGILLYDTSAIGLAILAEVVALTYLVNEHRKDRSLAPGFVFFILVQFVLYFIYAWGRMDVSLFFLIGALLLFALSGIAWRINKKKAGVSS</sequence>
<dbReference type="EMBL" id="JAMKBJ010000005">
    <property type="protein sequence ID" value="MCZ8537047.1"/>
    <property type="molecule type" value="Genomic_DNA"/>
</dbReference>
<dbReference type="RefSeq" id="WP_269926143.1">
    <property type="nucleotide sequence ID" value="NZ_JAMKBJ010000005.1"/>
</dbReference>
<feature type="transmembrane region" description="Helical" evidence="1">
    <location>
        <begin position="66"/>
        <end position="83"/>
    </location>
</feature>
<dbReference type="Proteomes" id="UP001152173">
    <property type="component" value="Unassembled WGS sequence"/>
</dbReference>